<feature type="transmembrane region" description="Helical" evidence="3">
    <location>
        <begin position="12"/>
        <end position="32"/>
    </location>
</feature>
<keyword evidence="3" id="KW-1133">Transmembrane helix</keyword>
<keyword evidence="2" id="KW-0270">Exopolysaccharide synthesis</keyword>
<dbReference type="InterPro" id="IPR003362">
    <property type="entry name" value="Bact_transf"/>
</dbReference>
<organism evidence="5 6">
    <name type="scientific">Pseudorhizobium pelagicum</name>
    <dbReference type="NCBI Taxonomy" id="1509405"/>
    <lineage>
        <taxon>Bacteria</taxon>
        <taxon>Pseudomonadati</taxon>
        <taxon>Pseudomonadota</taxon>
        <taxon>Alphaproteobacteria</taxon>
        <taxon>Hyphomicrobiales</taxon>
        <taxon>Rhizobiaceae</taxon>
        <taxon>Rhizobium/Agrobacterium group</taxon>
        <taxon>Pseudorhizobium</taxon>
    </lineage>
</organism>
<evidence type="ECO:0000256" key="1">
    <source>
        <dbReference type="ARBA" id="ARBA00006464"/>
    </source>
</evidence>
<dbReference type="GO" id="GO:0000271">
    <property type="term" value="P:polysaccharide biosynthetic process"/>
    <property type="evidence" value="ECO:0007669"/>
    <property type="project" value="UniProtKB-KW"/>
</dbReference>
<proteinExistence type="inferred from homology"/>
<dbReference type="AlphaFoldDB" id="A0A922NWY6"/>
<evidence type="ECO:0000256" key="3">
    <source>
        <dbReference type="SAM" id="Phobius"/>
    </source>
</evidence>
<evidence type="ECO:0000259" key="4">
    <source>
        <dbReference type="Pfam" id="PF02397"/>
    </source>
</evidence>
<evidence type="ECO:0000256" key="2">
    <source>
        <dbReference type="ARBA" id="ARBA00023169"/>
    </source>
</evidence>
<dbReference type="Proteomes" id="UP000052167">
    <property type="component" value="Unassembled WGS sequence"/>
</dbReference>
<reference evidence="5 6" key="1">
    <citation type="submission" date="2014-06" db="EMBL/GenBank/DDBJ databases">
        <title>Rhizobium pelagicum/R2-400B4.</title>
        <authorList>
            <person name="Kimes N.E."/>
            <person name="Lopez-Perez M."/>
        </authorList>
    </citation>
    <scope>NUCLEOTIDE SEQUENCE [LARGE SCALE GENOMIC DNA]</scope>
    <source>
        <strain evidence="5 6">R2-400B4</strain>
    </source>
</reference>
<dbReference type="PANTHER" id="PTHR30576">
    <property type="entry name" value="COLANIC BIOSYNTHESIS UDP-GLUCOSE LIPID CARRIER TRANSFERASE"/>
    <property type="match status" value="1"/>
</dbReference>
<dbReference type="GO" id="GO:0016780">
    <property type="term" value="F:phosphotransferase activity, for other substituted phosphate groups"/>
    <property type="evidence" value="ECO:0007669"/>
    <property type="project" value="TreeGrafter"/>
</dbReference>
<name>A0A922NWY6_9HYPH</name>
<evidence type="ECO:0000313" key="5">
    <source>
        <dbReference type="EMBL" id="KEQ02876.1"/>
    </source>
</evidence>
<keyword evidence="6" id="KW-1185">Reference proteome</keyword>
<comment type="similarity">
    <text evidence="1">Belongs to the bacterial sugar transferase family.</text>
</comment>
<evidence type="ECO:0000313" key="6">
    <source>
        <dbReference type="Proteomes" id="UP000052167"/>
    </source>
</evidence>
<dbReference type="Pfam" id="PF02397">
    <property type="entry name" value="Bac_transf"/>
    <property type="match status" value="1"/>
</dbReference>
<keyword evidence="3" id="KW-0812">Transmembrane</keyword>
<accession>A0A922NWY6</accession>
<gene>
    <name evidence="5" type="ORF">GV68_19525</name>
</gene>
<feature type="domain" description="Bacterial sugar transferase" evidence="4">
    <location>
        <begin position="6"/>
        <end position="191"/>
    </location>
</feature>
<sequence length="200" mass="22193">MQLAVKRAIDICVSLTALLILLPALIFVALLIRLDSPGPILFKQVRWGKGCSQIRVYKFRSMRTDSCDVTGVTQTVPNDPRVTRVGALLRRTNFDELPQLLNVLRGDMSLVGPRCHAIGMLAAGKLYEDLVPNYHRRHAMKPGITGLAQMRGLRGPTNRASRARARIVSDLYYVDNFSIWLDTKIMVGTLISEITGGTGF</sequence>
<keyword evidence="3" id="KW-0472">Membrane</keyword>
<dbReference type="EMBL" id="JOKJ01000041">
    <property type="protein sequence ID" value="KEQ02876.1"/>
    <property type="molecule type" value="Genomic_DNA"/>
</dbReference>
<dbReference type="OrthoDB" id="9808602at2"/>
<comment type="caution">
    <text evidence="5">The sequence shown here is derived from an EMBL/GenBank/DDBJ whole genome shotgun (WGS) entry which is preliminary data.</text>
</comment>
<dbReference type="PANTHER" id="PTHR30576:SF0">
    <property type="entry name" value="UNDECAPRENYL-PHOSPHATE N-ACETYLGALACTOSAMINYL 1-PHOSPHATE TRANSFERASE-RELATED"/>
    <property type="match status" value="1"/>
</dbReference>
<protein>
    <submittedName>
        <fullName evidence="5">Exopolysaccharide biosynthesis protein</fullName>
    </submittedName>
</protein>